<organism evidence="3 4">
    <name type="scientific">Sediminibacillus halophilus</name>
    <dbReference type="NCBI Taxonomy" id="482461"/>
    <lineage>
        <taxon>Bacteria</taxon>
        <taxon>Bacillati</taxon>
        <taxon>Bacillota</taxon>
        <taxon>Bacilli</taxon>
        <taxon>Bacillales</taxon>
        <taxon>Bacillaceae</taxon>
        <taxon>Sediminibacillus</taxon>
    </lineage>
</organism>
<evidence type="ECO:0000313" key="3">
    <source>
        <dbReference type="EMBL" id="SDM15692.1"/>
    </source>
</evidence>
<dbReference type="SMART" id="SM00530">
    <property type="entry name" value="HTH_XRE"/>
    <property type="match status" value="1"/>
</dbReference>
<dbReference type="RefSeq" id="WP_083334766.1">
    <property type="nucleotide sequence ID" value="NZ_FNHF01000002.1"/>
</dbReference>
<dbReference type="Proteomes" id="UP000182347">
    <property type="component" value="Unassembled WGS sequence"/>
</dbReference>
<sequence>MAIKENMKKLRERYDLTQQELAEIAKVTNKAVWAWENGLSEPRMGAIERIANHFNLKKSQLIEEGGLEEVETIAAHHDDDWTEEELEEIEKFKEYIRSKRNR</sequence>
<dbReference type="Pfam" id="PF01381">
    <property type="entry name" value="HTH_3"/>
    <property type="match status" value="1"/>
</dbReference>
<evidence type="ECO:0000256" key="1">
    <source>
        <dbReference type="ARBA" id="ARBA00023125"/>
    </source>
</evidence>
<protein>
    <submittedName>
        <fullName evidence="3">DNA-binding transcriptional regulator, XRE-family HTH domain</fullName>
    </submittedName>
</protein>
<dbReference type="InterPro" id="IPR010982">
    <property type="entry name" value="Lambda_DNA-bd_dom_sf"/>
</dbReference>
<dbReference type="PANTHER" id="PTHR46558:SF11">
    <property type="entry name" value="HTH-TYPE TRANSCRIPTIONAL REGULATOR XRE"/>
    <property type="match status" value="1"/>
</dbReference>
<name>A0A1G9QXC5_9BACI</name>
<keyword evidence="4" id="KW-1185">Reference proteome</keyword>
<dbReference type="EMBL" id="FNHF01000002">
    <property type="protein sequence ID" value="SDM15692.1"/>
    <property type="molecule type" value="Genomic_DNA"/>
</dbReference>
<dbReference type="Gene3D" id="1.10.260.40">
    <property type="entry name" value="lambda repressor-like DNA-binding domains"/>
    <property type="match status" value="1"/>
</dbReference>
<feature type="domain" description="HTH cro/C1-type" evidence="2">
    <location>
        <begin position="7"/>
        <end position="61"/>
    </location>
</feature>
<dbReference type="STRING" id="482461.SAMN05216244_1716"/>
<dbReference type="OrthoDB" id="194368at2"/>
<dbReference type="CDD" id="cd00093">
    <property type="entry name" value="HTH_XRE"/>
    <property type="match status" value="1"/>
</dbReference>
<dbReference type="InterPro" id="IPR001387">
    <property type="entry name" value="Cro/C1-type_HTH"/>
</dbReference>
<evidence type="ECO:0000313" key="4">
    <source>
        <dbReference type="Proteomes" id="UP000182347"/>
    </source>
</evidence>
<dbReference type="AlphaFoldDB" id="A0A1G9QXC5"/>
<proteinExistence type="predicted"/>
<evidence type="ECO:0000259" key="2">
    <source>
        <dbReference type="PROSITE" id="PS50943"/>
    </source>
</evidence>
<keyword evidence="1 3" id="KW-0238">DNA-binding</keyword>
<dbReference type="PROSITE" id="PS50943">
    <property type="entry name" value="HTH_CROC1"/>
    <property type="match status" value="1"/>
</dbReference>
<gene>
    <name evidence="3" type="ORF">SAMN05216244_1716</name>
</gene>
<dbReference type="PANTHER" id="PTHR46558">
    <property type="entry name" value="TRACRIPTIONAL REGULATORY PROTEIN-RELATED-RELATED"/>
    <property type="match status" value="1"/>
</dbReference>
<dbReference type="SUPFAM" id="SSF47413">
    <property type="entry name" value="lambda repressor-like DNA-binding domains"/>
    <property type="match status" value="1"/>
</dbReference>
<reference evidence="4" key="1">
    <citation type="submission" date="2016-10" db="EMBL/GenBank/DDBJ databases">
        <authorList>
            <person name="Varghese N."/>
            <person name="Submissions S."/>
        </authorList>
    </citation>
    <scope>NUCLEOTIDE SEQUENCE [LARGE SCALE GENOMIC DNA]</scope>
    <source>
        <strain evidence="4">CGMCC 1.6199</strain>
    </source>
</reference>
<accession>A0A1G9QXC5</accession>
<dbReference type="GO" id="GO:0003677">
    <property type="term" value="F:DNA binding"/>
    <property type="evidence" value="ECO:0007669"/>
    <property type="project" value="UniProtKB-KW"/>
</dbReference>